<dbReference type="GO" id="GO:0000445">
    <property type="term" value="C:THO complex part of transcription export complex"/>
    <property type="evidence" value="ECO:0007669"/>
    <property type="project" value="TreeGrafter"/>
</dbReference>
<dbReference type="GO" id="GO:0003729">
    <property type="term" value="F:mRNA binding"/>
    <property type="evidence" value="ECO:0007669"/>
    <property type="project" value="TreeGrafter"/>
</dbReference>
<organism evidence="6">
    <name type="scientific">Schizophyllum commune (strain H4-8 / FGSC 9210)</name>
    <name type="common">Split gill fungus</name>
    <dbReference type="NCBI Taxonomy" id="578458"/>
    <lineage>
        <taxon>Eukaryota</taxon>
        <taxon>Fungi</taxon>
        <taxon>Dikarya</taxon>
        <taxon>Basidiomycota</taxon>
        <taxon>Agaricomycotina</taxon>
        <taxon>Agaricomycetes</taxon>
        <taxon>Agaricomycetidae</taxon>
        <taxon>Agaricales</taxon>
        <taxon>Schizophyllaceae</taxon>
        <taxon>Schizophyllum</taxon>
    </lineage>
</organism>
<evidence type="ECO:0000313" key="6">
    <source>
        <dbReference type="Proteomes" id="UP000007431"/>
    </source>
</evidence>
<dbReference type="EMBL" id="GL377302">
    <property type="protein sequence ID" value="EFJ01554.1"/>
    <property type="molecule type" value="Genomic_DNA"/>
</dbReference>
<dbReference type="KEGG" id="scm:SCHCO_02621295"/>
<comment type="subcellular location">
    <subcellularLocation>
        <location evidence="1">Nucleus</location>
    </subcellularLocation>
</comment>
<evidence type="ECO:0000256" key="3">
    <source>
        <dbReference type="ARBA" id="ARBA00023242"/>
    </source>
</evidence>
<dbReference type="InterPro" id="IPR019163">
    <property type="entry name" value="THO_Thoc5"/>
</dbReference>
<accession>D8PNV8</accession>
<dbReference type="Pfam" id="PF09766">
    <property type="entry name" value="FmiP_Thoc5"/>
    <property type="match status" value="1"/>
</dbReference>
<proteinExistence type="inferred from homology"/>
<dbReference type="HOGENOM" id="CLU_082754_1_0_1"/>
<reference evidence="5 6" key="1">
    <citation type="journal article" date="2010" name="Nat. Biotechnol.">
        <title>Genome sequence of the model mushroom Schizophyllum commune.</title>
        <authorList>
            <person name="Ohm R.A."/>
            <person name="de Jong J.F."/>
            <person name="Lugones L.G."/>
            <person name="Aerts A."/>
            <person name="Kothe E."/>
            <person name="Stajich J.E."/>
            <person name="de Vries R.P."/>
            <person name="Record E."/>
            <person name="Levasseur A."/>
            <person name="Baker S.E."/>
            <person name="Bartholomew K.A."/>
            <person name="Coutinho P.M."/>
            <person name="Erdmann S."/>
            <person name="Fowler T.J."/>
            <person name="Gathman A.C."/>
            <person name="Lombard V."/>
            <person name="Henrissat B."/>
            <person name="Knabe N."/>
            <person name="Kuees U."/>
            <person name="Lilly W.W."/>
            <person name="Lindquist E."/>
            <person name="Lucas S."/>
            <person name="Magnuson J.K."/>
            <person name="Piumi F."/>
            <person name="Raudaskoski M."/>
            <person name="Salamov A."/>
            <person name="Schmutz J."/>
            <person name="Schwarze F.W.M.R."/>
            <person name="vanKuyk P.A."/>
            <person name="Horton J.S."/>
            <person name="Grigoriev I.V."/>
            <person name="Woesten H.A.B."/>
        </authorList>
    </citation>
    <scope>NUCLEOTIDE SEQUENCE [LARGE SCALE GENOMIC DNA]</scope>
    <source>
        <strain evidence="6">H4-8 / FGSC 9210</strain>
    </source>
</reference>
<dbReference type="Proteomes" id="UP000007431">
    <property type="component" value="Unassembled WGS sequence"/>
</dbReference>
<dbReference type="AlphaFoldDB" id="D8PNV8"/>
<name>D8PNV8_SCHCM</name>
<evidence type="ECO:0000256" key="4">
    <source>
        <dbReference type="SAM" id="Coils"/>
    </source>
</evidence>
<dbReference type="GO" id="GO:0006406">
    <property type="term" value="P:mRNA export from nucleus"/>
    <property type="evidence" value="ECO:0007669"/>
    <property type="project" value="TreeGrafter"/>
</dbReference>
<dbReference type="OMA" id="HKYMKLP"/>
<keyword evidence="6" id="KW-1185">Reference proteome</keyword>
<evidence type="ECO:0000256" key="1">
    <source>
        <dbReference type="ARBA" id="ARBA00004123"/>
    </source>
</evidence>
<dbReference type="OrthoDB" id="20582at2759"/>
<dbReference type="InParanoid" id="D8PNV8"/>
<evidence type="ECO:0000313" key="5">
    <source>
        <dbReference type="EMBL" id="EFJ01554.1"/>
    </source>
</evidence>
<dbReference type="eggNOG" id="KOG2216">
    <property type="taxonomic scope" value="Eukaryota"/>
</dbReference>
<keyword evidence="3" id="KW-0539">Nucleus</keyword>
<evidence type="ECO:0008006" key="7">
    <source>
        <dbReference type="Google" id="ProtNLM"/>
    </source>
</evidence>
<dbReference type="GeneID" id="9597432"/>
<feature type="coiled-coil region" evidence="4">
    <location>
        <begin position="128"/>
        <end position="183"/>
    </location>
</feature>
<keyword evidence="4" id="KW-0175">Coiled coil</keyword>
<evidence type="ECO:0000256" key="2">
    <source>
        <dbReference type="ARBA" id="ARBA00008044"/>
    </source>
</evidence>
<dbReference type="PANTHER" id="PTHR13375:SF3">
    <property type="entry name" value="THO COMPLEX SUBUNIT 5 HOMOLOG"/>
    <property type="match status" value="1"/>
</dbReference>
<dbReference type="STRING" id="578458.D8PNV8"/>
<comment type="similarity">
    <text evidence="2">Belongs to the THOC5 family.</text>
</comment>
<dbReference type="PANTHER" id="PTHR13375">
    <property type="entry name" value="FMS INTERACTING PROTEIN"/>
    <property type="match status" value="1"/>
</dbReference>
<gene>
    <name evidence="5" type="ORF">SCHCODRAFT_48174</name>
</gene>
<sequence length="190" mass="21862">MDTDASANDAIRALEDLVSSPPIADPALLRIRSSALIARLKSVHRTANAVSQARRAQTAEARTEMDAAHLRLQNLLYEKRHLEREIDKCRQFASIYQDISLYPIDEFRRLAPPEAHSDDPHQLMLNRLSFELVERQRLEMRRAELEKQKEKLLAESKAKADRMKDVKQEIEGLSKVCSSFERRFQSPLAL</sequence>
<dbReference type="VEuPathDB" id="FungiDB:SCHCODRAFT_02621295"/>
<protein>
    <recommendedName>
        <fullName evidence="7">Fms interacting protein</fullName>
    </recommendedName>
</protein>